<dbReference type="AlphaFoldDB" id="A0A504YUR7"/>
<proteinExistence type="predicted"/>
<feature type="transmembrane region" description="Helical" evidence="1">
    <location>
        <begin position="144"/>
        <end position="166"/>
    </location>
</feature>
<keyword evidence="1" id="KW-1133">Transmembrane helix</keyword>
<evidence type="ECO:0000313" key="2">
    <source>
        <dbReference type="EMBL" id="TPP61707.1"/>
    </source>
</evidence>
<sequence length="220" mass="25360">MAFYVAICILITFSDYFKLEFKLKYLVGLNETAQEVWFGLKVVKTFGFYDDIEAPVQVVLSERPRSKKQKSKVNRQFNEFIRQQVGEIHKQWNICYHERHRARIFRNGAAIALTVGLTSLHIALAIFMVNRIAMIRCTRKTVEILLVTICLKYITLVDYAVCLCNLNNRPESRSNLKSVFAIGLHRATKRTVLFAWSLLFLGGPLYLIGTDLTLFDSKSL</sequence>
<keyword evidence="1" id="KW-0472">Membrane</keyword>
<feature type="transmembrane region" description="Helical" evidence="1">
    <location>
        <begin position="109"/>
        <end position="132"/>
    </location>
</feature>
<keyword evidence="3" id="KW-1185">Reference proteome</keyword>
<accession>A0A504YUR7</accession>
<protein>
    <submittedName>
        <fullName evidence="2">Uncharacterized protein</fullName>
    </submittedName>
</protein>
<evidence type="ECO:0000313" key="3">
    <source>
        <dbReference type="Proteomes" id="UP000316759"/>
    </source>
</evidence>
<organism evidence="2 3">
    <name type="scientific">Fasciola gigantica</name>
    <name type="common">Giant liver fluke</name>
    <dbReference type="NCBI Taxonomy" id="46835"/>
    <lineage>
        <taxon>Eukaryota</taxon>
        <taxon>Metazoa</taxon>
        <taxon>Spiralia</taxon>
        <taxon>Lophotrochozoa</taxon>
        <taxon>Platyhelminthes</taxon>
        <taxon>Trematoda</taxon>
        <taxon>Digenea</taxon>
        <taxon>Plagiorchiida</taxon>
        <taxon>Echinostomata</taxon>
        <taxon>Echinostomatoidea</taxon>
        <taxon>Fasciolidae</taxon>
        <taxon>Fasciola</taxon>
    </lineage>
</organism>
<dbReference type="EMBL" id="SUNJ01007829">
    <property type="protein sequence ID" value="TPP61707.1"/>
    <property type="molecule type" value="Genomic_DNA"/>
</dbReference>
<reference evidence="2 3" key="1">
    <citation type="submission" date="2019-04" db="EMBL/GenBank/DDBJ databases">
        <title>Annotation for the trematode Fasciola gigantica.</title>
        <authorList>
            <person name="Choi Y.-J."/>
        </authorList>
    </citation>
    <scope>NUCLEOTIDE SEQUENCE [LARGE SCALE GENOMIC DNA]</scope>
    <source>
        <strain evidence="2">Uganda_cow_1</strain>
    </source>
</reference>
<name>A0A504YUR7_FASGI</name>
<comment type="caution">
    <text evidence="2">The sequence shown here is derived from an EMBL/GenBank/DDBJ whole genome shotgun (WGS) entry which is preliminary data.</text>
</comment>
<gene>
    <name evidence="2" type="ORF">FGIG_10189</name>
</gene>
<dbReference type="Proteomes" id="UP000316759">
    <property type="component" value="Unassembled WGS sequence"/>
</dbReference>
<keyword evidence="1" id="KW-0812">Transmembrane</keyword>
<dbReference type="OrthoDB" id="6275733at2759"/>
<feature type="transmembrane region" description="Helical" evidence="1">
    <location>
        <begin position="187"/>
        <end position="208"/>
    </location>
</feature>
<evidence type="ECO:0000256" key="1">
    <source>
        <dbReference type="SAM" id="Phobius"/>
    </source>
</evidence>